<sequence length="72" mass="8076">MDIDDGRPAWLQLLDDGAVMRRYIGPADFLCRVMAGDVLTQKDFVTDQSPFVSTLIHDGIARRARWMAAHDG</sequence>
<organism evidence="1 2">
    <name type="scientific">Mycolicibacterium komossense</name>
    <dbReference type="NCBI Taxonomy" id="1779"/>
    <lineage>
        <taxon>Bacteria</taxon>
        <taxon>Bacillati</taxon>
        <taxon>Actinomycetota</taxon>
        <taxon>Actinomycetes</taxon>
        <taxon>Mycobacteriales</taxon>
        <taxon>Mycobacteriaceae</taxon>
        <taxon>Mycolicibacterium</taxon>
    </lineage>
</organism>
<name>A0ABT3CMQ9_9MYCO</name>
<reference evidence="1 2" key="1">
    <citation type="journal article" date="2022" name="BMC Genomics">
        <title>Comparative genome analysis of mycobacteria focusing on tRNA and non-coding RNA.</title>
        <authorList>
            <person name="Behra P.R.K."/>
            <person name="Pettersson B.M.F."/>
            <person name="Ramesh M."/>
            <person name="Das S."/>
            <person name="Dasgupta S."/>
            <person name="Kirsebom L.A."/>
        </authorList>
    </citation>
    <scope>NUCLEOTIDE SEQUENCE [LARGE SCALE GENOMIC DNA]</scope>
    <source>
        <strain evidence="1 2">DSM 44078</strain>
    </source>
</reference>
<gene>
    <name evidence="1" type="ORF">H7J73_32205</name>
</gene>
<dbReference type="Proteomes" id="UP001526201">
    <property type="component" value="Unassembled WGS sequence"/>
</dbReference>
<evidence type="ECO:0000313" key="1">
    <source>
        <dbReference type="EMBL" id="MCV7230681.1"/>
    </source>
</evidence>
<accession>A0ABT3CMQ9</accession>
<keyword evidence="2" id="KW-1185">Reference proteome</keyword>
<dbReference type="RefSeq" id="WP_264071968.1">
    <property type="nucleotide sequence ID" value="NZ_JACKTY010000051.1"/>
</dbReference>
<dbReference type="EMBL" id="JACKTY010000051">
    <property type="protein sequence ID" value="MCV7230681.1"/>
    <property type="molecule type" value="Genomic_DNA"/>
</dbReference>
<protein>
    <submittedName>
        <fullName evidence="1">Uncharacterized protein</fullName>
    </submittedName>
</protein>
<evidence type="ECO:0000313" key="2">
    <source>
        <dbReference type="Proteomes" id="UP001526201"/>
    </source>
</evidence>
<proteinExistence type="predicted"/>
<comment type="caution">
    <text evidence="1">The sequence shown here is derived from an EMBL/GenBank/DDBJ whole genome shotgun (WGS) entry which is preliminary data.</text>
</comment>